<feature type="compositionally biased region" description="Basic and acidic residues" evidence="2">
    <location>
        <begin position="1049"/>
        <end position="1058"/>
    </location>
</feature>
<organism evidence="4 5">
    <name type="scientific">Eleusine coracana subsp. coracana</name>
    <dbReference type="NCBI Taxonomy" id="191504"/>
    <lineage>
        <taxon>Eukaryota</taxon>
        <taxon>Viridiplantae</taxon>
        <taxon>Streptophyta</taxon>
        <taxon>Embryophyta</taxon>
        <taxon>Tracheophyta</taxon>
        <taxon>Spermatophyta</taxon>
        <taxon>Magnoliopsida</taxon>
        <taxon>Liliopsida</taxon>
        <taxon>Poales</taxon>
        <taxon>Poaceae</taxon>
        <taxon>PACMAD clade</taxon>
        <taxon>Chloridoideae</taxon>
        <taxon>Cynodonteae</taxon>
        <taxon>Eleusininae</taxon>
        <taxon>Eleusine</taxon>
    </lineage>
</organism>
<accession>A0AAV5C705</accession>
<dbReference type="InterPro" id="IPR058352">
    <property type="entry name" value="DUF8039"/>
</dbReference>
<dbReference type="Pfam" id="PF26133">
    <property type="entry name" value="DUF8039"/>
    <property type="match status" value="1"/>
</dbReference>
<feature type="region of interest" description="Disordered" evidence="2">
    <location>
        <begin position="1032"/>
        <end position="1103"/>
    </location>
</feature>
<dbReference type="PANTHER" id="PTHR33018">
    <property type="entry name" value="OS10G0338966 PROTEIN-RELATED"/>
    <property type="match status" value="1"/>
</dbReference>
<feature type="compositionally biased region" description="Basic and acidic residues" evidence="2">
    <location>
        <begin position="86"/>
        <end position="108"/>
    </location>
</feature>
<dbReference type="InterPro" id="IPR011009">
    <property type="entry name" value="Kinase-like_dom_sf"/>
</dbReference>
<feature type="compositionally biased region" description="Basic residues" evidence="2">
    <location>
        <begin position="1059"/>
        <end position="1070"/>
    </location>
</feature>
<feature type="compositionally biased region" description="Polar residues" evidence="2">
    <location>
        <begin position="379"/>
        <end position="392"/>
    </location>
</feature>
<comment type="caution">
    <text evidence="4">The sequence shown here is derived from an EMBL/GenBank/DDBJ whole genome shotgun (WGS) entry which is preliminary data.</text>
</comment>
<dbReference type="EMBL" id="BQKI01000004">
    <property type="protein sequence ID" value="GJM93953.1"/>
    <property type="molecule type" value="Genomic_DNA"/>
</dbReference>
<evidence type="ECO:0000256" key="1">
    <source>
        <dbReference type="PROSITE-ProRule" id="PRU10141"/>
    </source>
</evidence>
<feature type="region of interest" description="Disordered" evidence="2">
    <location>
        <begin position="68"/>
        <end position="119"/>
    </location>
</feature>
<proteinExistence type="predicted"/>
<reference evidence="4" key="2">
    <citation type="submission" date="2021-12" db="EMBL/GenBank/DDBJ databases">
        <title>Resequencing data analysis of finger millet.</title>
        <authorList>
            <person name="Hatakeyama M."/>
            <person name="Aluri S."/>
            <person name="Balachadran M.T."/>
            <person name="Sivarajan S.R."/>
            <person name="Poveda L."/>
            <person name="Shimizu-Inatsugi R."/>
            <person name="Schlapbach R."/>
            <person name="Sreeman S.M."/>
            <person name="Shimizu K.K."/>
        </authorList>
    </citation>
    <scope>NUCLEOTIDE SEQUENCE</scope>
</reference>
<name>A0AAV5C705_ELECO</name>
<evidence type="ECO:0000313" key="5">
    <source>
        <dbReference type="Proteomes" id="UP001054889"/>
    </source>
</evidence>
<dbReference type="AlphaFoldDB" id="A0AAV5C705"/>
<keyword evidence="5" id="KW-1185">Reference proteome</keyword>
<dbReference type="GO" id="GO:0005524">
    <property type="term" value="F:ATP binding"/>
    <property type="evidence" value="ECO:0007669"/>
    <property type="project" value="UniProtKB-UniRule"/>
</dbReference>
<dbReference type="SMART" id="SM00220">
    <property type="entry name" value="S_TKc"/>
    <property type="match status" value="1"/>
</dbReference>
<feature type="binding site" evidence="1">
    <location>
        <position position="952"/>
    </location>
    <ligand>
        <name>ATP</name>
        <dbReference type="ChEBI" id="CHEBI:30616"/>
    </ligand>
</feature>
<dbReference type="InterPro" id="IPR017441">
    <property type="entry name" value="Protein_kinase_ATP_BS"/>
</dbReference>
<dbReference type="Gene3D" id="3.30.200.20">
    <property type="entry name" value="Phosphorylase Kinase, domain 1"/>
    <property type="match status" value="1"/>
</dbReference>
<reference evidence="4" key="1">
    <citation type="journal article" date="2018" name="DNA Res.">
        <title>Multiple hybrid de novo genome assembly of finger millet, an orphan allotetraploid crop.</title>
        <authorList>
            <person name="Hatakeyama M."/>
            <person name="Aluri S."/>
            <person name="Balachadran M.T."/>
            <person name="Sivarajan S.R."/>
            <person name="Patrignani A."/>
            <person name="Gruter S."/>
            <person name="Poveda L."/>
            <person name="Shimizu-Inatsugi R."/>
            <person name="Baeten J."/>
            <person name="Francoijs K.J."/>
            <person name="Nataraja K.N."/>
            <person name="Reddy Y.A.N."/>
            <person name="Phadnis S."/>
            <person name="Ravikumar R.L."/>
            <person name="Schlapbach R."/>
            <person name="Sreeman S.M."/>
            <person name="Shimizu K.K."/>
        </authorList>
    </citation>
    <scope>NUCLEOTIDE SEQUENCE</scope>
</reference>
<evidence type="ECO:0000313" key="4">
    <source>
        <dbReference type="EMBL" id="GJM93953.1"/>
    </source>
</evidence>
<dbReference type="PROSITE" id="PS00107">
    <property type="entry name" value="PROTEIN_KINASE_ATP"/>
    <property type="match status" value="1"/>
</dbReference>
<evidence type="ECO:0000259" key="3">
    <source>
        <dbReference type="PROSITE" id="PS50011"/>
    </source>
</evidence>
<dbReference type="PROSITE" id="PS50011">
    <property type="entry name" value="PROTEIN_KINASE_DOM"/>
    <property type="match status" value="1"/>
</dbReference>
<dbReference type="InterPro" id="IPR000719">
    <property type="entry name" value="Prot_kinase_dom"/>
</dbReference>
<dbReference type="GO" id="GO:0004672">
    <property type="term" value="F:protein kinase activity"/>
    <property type="evidence" value="ECO:0007669"/>
    <property type="project" value="InterPro"/>
</dbReference>
<keyword evidence="1" id="KW-0067">ATP-binding</keyword>
<evidence type="ECO:0000256" key="2">
    <source>
        <dbReference type="SAM" id="MobiDB-lite"/>
    </source>
</evidence>
<dbReference type="PANTHER" id="PTHR33018:SF34">
    <property type="entry name" value="OS02G0472350 PROTEIN"/>
    <property type="match status" value="1"/>
</dbReference>
<feature type="region of interest" description="Disordered" evidence="2">
    <location>
        <begin position="795"/>
        <end position="822"/>
    </location>
</feature>
<protein>
    <recommendedName>
        <fullName evidence="3">Protein kinase domain-containing protein</fullName>
    </recommendedName>
</protein>
<gene>
    <name evidence="4" type="primary">ga10554</name>
    <name evidence="4" type="ORF">PR202_ga10554</name>
</gene>
<dbReference type="Proteomes" id="UP001054889">
    <property type="component" value="Unassembled WGS sequence"/>
</dbReference>
<sequence>MGLLVPERRHGLPPRASLSDALLLLTTRCALCLTPPPSLALSLRIPMLTDAIYLLSFACYHDNMPSQEEDALKAHSQARSSSDDEGSSKHWEEPEDPHPPLLKERRLGSPDPDFVPQYEGPRRSARRLFAVEAVTDEALEQQVEEVPAQVSTHKRKRGQRFANKVEGIYEVTILDPKDGDPIEPAGVSAKWQNCCGKVKKHTLHKKEQEDKAKEDWRRQLLMFAIDKESGCLDPNLQAAMDAFLCGSSTSMQPSVSTQPFISGQPSVPMQSETENITKDTPCELHVPFGYMGKMMKVASGMAFPGEMLHNRDILPGYMRVTVSEIIPGYEDNKIECPIPEAGIETLQDALSFFIIWKRRDVVLSPRVSPPPLSRHESFHASQPINTSGQPSPMSVSVQVQAPIIQVQPAPVVIKASVIPKTITRFDKEPKDPKAKSDVDKYLAALKKRLASIDKLVLQEEDSRDVLSYDDQILENPADDVDYPKFILATKPFRIDRGDRLTGHAQMLNNVLDSDMVMCKNDLAPDSSKEDYQRLIKPALRVKGLISPHPFNHKKTLDKSAVLVDIEKICYLEVTHDKKVEALWHMTNALRPSKVFVAIGDHDSWPSWKKKIMEMFDDCIFDVTEGKTSSTLSFSLGHRIETNILSSKKLIVLFNSTIPKEAYHADDAMTVLLTTPDEHDLITKLNLPEMSPFSFASFQNIVTQEGLKFHIQDLSALVVNSLCWINIKFNSPFACSSLVLHNLLALSYYQGQKLLLAMQAFLPFFFLLCFDGFAGSSSVALANDCRVFVVLTPPSSLAQSHSPSRGRRLSRSGAGRHPPRRVIPGRVSGAGCYRCQRITEKRGGGPSRMKAKQNSGVPAIASGYRSEEAAAAVALVVDRTTAEDVTALRSLAAVRTTRTWREPRRSSARATDDVCHMTMRLSELEEIYHLGTGASGVVTKVCHRLTGAVFALKTTFFPNRGVDDDEQTEAEALRRSAGCPHVVRCHAVLAEPEENVLAYVPELMDAGTLGAILKKRGNRGLLEPALAETAARCLDAGRAGPPARLRGRASRREPRQPPRERKRGRQGRRLQRVQDLPRPRGGGAPRARRRRQDGVHEPRAVRARRHPSAAADVWGLGITVLELFTGRRAFIPAVECPQYADLRRTIFDGDTPSVPEGCRRARRPSCAGYRLELLKPLFWALQKLFSSSSDEDCLLSLSLSFDLLLHHSLSLDRLHPSLFLDRSRSPQLY</sequence>
<keyword evidence="1" id="KW-0547">Nucleotide-binding</keyword>
<feature type="region of interest" description="Disordered" evidence="2">
    <location>
        <begin position="373"/>
        <end position="392"/>
    </location>
</feature>
<feature type="domain" description="Protein kinase" evidence="3">
    <location>
        <begin position="923"/>
        <end position="1228"/>
    </location>
</feature>
<dbReference type="SUPFAM" id="SSF56112">
    <property type="entry name" value="Protein kinase-like (PK-like)"/>
    <property type="match status" value="2"/>
</dbReference>